<evidence type="ECO:0000256" key="10">
    <source>
        <dbReference type="ARBA" id="ARBA00023125"/>
    </source>
</evidence>
<dbReference type="CDD" id="cd00009">
    <property type="entry name" value="AAA"/>
    <property type="match status" value="1"/>
</dbReference>
<keyword evidence="10" id="KW-0238">DNA-binding</keyword>
<dbReference type="PROSITE" id="PS50045">
    <property type="entry name" value="SIGMA54_INTERACT_4"/>
    <property type="match status" value="1"/>
</dbReference>
<name>A0A1T4K0I0_9FUSO</name>
<evidence type="ECO:0000256" key="13">
    <source>
        <dbReference type="ARBA" id="ARBA00029881"/>
    </source>
</evidence>
<dbReference type="Pfam" id="PF00072">
    <property type="entry name" value="Response_reg"/>
    <property type="match status" value="1"/>
</dbReference>
<evidence type="ECO:0000256" key="12">
    <source>
        <dbReference type="ARBA" id="ARBA00023163"/>
    </source>
</evidence>
<dbReference type="Gene3D" id="1.10.10.60">
    <property type="entry name" value="Homeodomain-like"/>
    <property type="match status" value="1"/>
</dbReference>
<keyword evidence="6" id="KW-0547">Nucleotide-binding</keyword>
<organism evidence="16 17">
    <name type="scientific">Cetobacterium ceti</name>
    <dbReference type="NCBI Taxonomy" id="180163"/>
    <lineage>
        <taxon>Bacteria</taxon>
        <taxon>Fusobacteriati</taxon>
        <taxon>Fusobacteriota</taxon>
        <taxon>Fusobacteriia</taxon>
        <taxon>Fusobacteriales</taxon>
        <taxon>Fusobacteriaceae</taxon>
        <taxon>Cetobacterium</taxon>
    </lineage>
</organism>
<dbReference type="AlphaFoldDB" id="A0A1T4K0I0"/>
<evidence type="ECO:0000256" key="2">
    <source>
        <dbReference type="ARBA" id="ARBA00019059"/>
    </source>
</evidence>
<proteinExistence type="predicted"/>
<dbReference type="InterPro" id="IPR001789">
    <property type="entry name" value="Sig_transdc_resp-reg_receiver"/>
</dbReference>
<dbReference type="PANTHER" id="PTHR32071">
    <property type="entry name" value="TRANSCRIPTIONAL REGULATORY PROTEIN"/>
    <property type="match status" value="1"/>
</dbReference>
<dbReference type="PANTHER" id="PTHR32071:SF95">
    <property type="entry name" value="DNA-BINDING TRANSCRIPTIONAL REGULATOR NTRC"/>
    <property type="match status" value="1"/>
</dbReference>
<dbReference type="GO" id="GO:0043565">
    <property type="term" value="F:sequence-specific DNA binding"/>
    <property type="evidence" value="ECO:0007669"/>
    <property type="project" value="InterPro"/>
</dbReference>
<evidence type="ECO:0000256" key="5">
    <source>
        <dbReference type="ARBA" id="ARBA00022553"/>
    </source>
</evidence>
<evidence type="ECO:0000259" key="15">
    <source>
        <dbReference type="PROSITE" id="PS50045"/>
    </source>
</evidence>
<dbReference type="Pfam" id="PF02954">
    <property type="entry name" value="HTH_8"/>
    <property type="match status" value="1"/>
</dbReference>
<evidence type="ECO:0000256" key="14">
    <source>
        <dbReference type="ARBA" id="ARBA00031910"/>
    </source>
</evidence>
<keyword evidence="3" id="KW-0963">Cytoplasm</keyword>
<evidence type="ECO:0000313" key="17">
    <source>
        <dbReference type="Proteomes" id="UP000191153"/>
    </source>
</evidence>
<evidence type="ECO:0000256" key="9">
    <source>
        <dbReference type="ARBA" id="ARBA00023015"/>
    </source>
</evidence>
<dbReference type="Pfam" id="PF25601">
    <property type="entry name" value="AAA_lid_14"/>
    <property type="match status" value="1"/>
</dbReference>
<protein>
    <recommendedName>
        <fullName evidence="2">DNA-binding transcriptional regulator NtrC</fullName>
    </recommendedName>
    <alternativeName>
        <fullName evidence="13">Nitrogen regulation protein NR(I)</fullName>
    </alternativeName>
    <alternativeName>
        <fullName evidence="14">Nitrogen regulator I</fullName>
    </alternativeName>
</protein>
<keyword evidence="7" id="KW-0067">ATP-binding</keyword>
<dbReference type="GO" id="GO:0006355">
    <property type="term" value="P:regulation of DNA-templated transcription"/>
    <property type="evidence" value="ECO:0007669"/>
    <property type="project" value="InterPro"/>
</dbReference>
<dbReference type="SUPFAM" id="SSF52540">
    <property type="entry name" value="P-loop containing nucleoside triphosphate hydrolases"/>
    <property type="match status" value="1"/>
</dbReference>
<keyword evidence="4" id="KW-0678">Repressor</keyword>
<dbReference type="FunFam" id="3.40.50.300:FF:000006">
    <property type="entry name" value="DNA-binding transcriptional regulator NtrC"/>
    <property type="match status" value="1"/>
</dbReference>
<dbReference type="PRINTS" id="PR01590">
    <property type="entry name" value="HTHFIS"/>
</dbReference>
<dbReference type="SUPFAM" id="SSF46689">
    <property type="entry name" value="Homeodomain-like"/>
    <property type="match status" value="1"/>
</dbReference>
<dbReference type="Gene3D" id="3.40.50.300">
    <property type="entry name" value="P-loop containing nucleotide triphosphate hydrolases"/>
    <property type="match status" value="1"/>
</dbReference>
<dbReference type="GO" id="GO:0000160">
    <property type="term" value="P:phosphorelay signal transduction system"/>
    <property type="evidence" value="ECO:0007669"/>
    <property type="project" value="UniProtKB-KW"/>
</dbReference>
<gene>
    <name evidence="16" type="ORF">SAMN02745174_00218</name>
</gene>
<sequence length="463" mass="52210">MTLLGFRLDSSLREELESNFENELRFGDNIASFLELLKERKYEAILIEEANLQQDALINLVKKVVEFQKKAVVIILGESSNLKVVAGTVKAGAYDYLLKPVEDKEIIKIVEKSVKDFKLMAERVDKNKNTGDKLIGQTKEIVEVYKMIGKVANSRVPVLVVGEKGTGKKSVATAVHQFSDWSNKPFLSINCISFQNELLERKLFGYEKGAFEGASFLQLGDLEKANGGTLHLGNIEALNLDMQSKILYLLQEGEFYRMGGTEPVSIDIRIVATTSENLEELISKGQFIDELYHKLKILEITIPPLRERKDDIPFIIDHYLIGCNEELHKAIKGVSKPAMKKIMRYDWPGNVNELKNAIKSAVALCRGGSILIEDLPSNVVGNKISKRRGDIQNWILGDWIEGEIANLKSKNQRDYYGNIISKVEKELIRQVLEMTSGKKVETAELLGITRNTLRTKMNNYGLE</sequence>
<dbReference type="InterPro" id="IPR002078">
    <property type="entry name" value="Sigma_54_int"/>
</dbReference>
<dbReference type="Gene3D" id="1.10.8.60">
    <property type="match status" value="1"/>
</dbReference>
<keyword evidence="9" id="KW-0805">Transcription regulation</keyword>
<evidence type="ECO:0000256" key="1">
    <source>
        <dbReference type="ARBA" id="ARBA00004496"/>
    </source>
</evidence>
<dbReference type="OrthoDB" id="9771372at2"/>
<dbReference type="STRING" id="180163.SAMN02745174_00218"/>
<dbReference type="InterPro" id="IPR011006">
    <property type="entry name" value="CheY-like_superfamily"/>
</dbReference>
<evidence type="ECO:0000256" key="7">
    <source>
        <dbReference type="ARBA" id="ARBA00022840"/>
    </source>
</evidence>
<keyword evidence="8" id="KW-0902">Two-component regulatory system</keyword>
<evidence type="ECO:0000313" key="16">
    <source>
        <dbReference type="EMBL" id="SJZ35785.1"/>
    </source>
</evidence>
<dbReference type="InterPro" id="IPR058031">
    <property type="entry name" value="AAA_lid_NorR"/>
</dbReference>
<evidence type="ECO:0000256" key="4">
    <source>
        <dbReference type="ARBA" id="ARBA00022491"/>
    </source>
</evidence>
<dbReference type="GO" id="GO:0005524">
    <property type="term" value="F:ATP binding"/>
    <property type="evidence" value="ECO:0007669"/>
    <property type="project" value="UniProtKB-KW"/>
</dbReference>
<evidence type="ECO:0000256" key="6">
    <source>
        <dbReference type="ARBA" id="ARBA00022741"/>
    </source>
</evidence>
<evidence type="ECO:0000256" key="8">
    <source>
        <dbReference type="ARBA" id="ARBA00023012"/>
    </source>
</evidence>
<reference evidence="16 17" key="1">
    <citation type="submission" date="2017-02" db="EMBL/GenBank/DDBJ databases">
        <authorList>
            <person name="Peterson S.W."/>
        </authorList>
    </citation>
    <scope>NUCLEOTIDE SEQUENCE [LARGE SCALE GENOMIC DNA]</scope>
    <source>
        <strain evidence="16 17">ATCC 700028</strain>
    </source>
</reference>
<keyword evidence="11" id="KW-0010">Activator</keyword>
<evidence type="ECO:0000256" key="3">
    <source>
        <dbReference type="ARBA" id="ARBA00022490"/>
    </source>
</evidence>
<dbReference type="InterPro" id="IPR002197">
    <property type="entry name" value="HTH_Fis"/>
</dbReference>
<dbReference type="SUPFAM" id="SSF52172">
    <property type="entry name" value="CheY-like"/>
    <property type="match status" value="1"/>
</dbReference>
<keyword evidence="17" id="KW-1185">Reference proteome</keyword>
<dbReference type="EMBL" id="FUWX01000004">
    <property type="protein sequence ID" value="SJZ35785.1"/>
    <property type="molecule type" value="Genomic_DNA"/>
</dbReference>
<dbReference type="Proteomes" id="UP000191153">
    <property type="component" value="Unassembled WGS sequence"/>
</dbReference>
<accession>A0A1T4K0I0</accession>
<keyword evidence="12" id="KW-0804">Transcription</keyword>
<dbReference type="Gene3D" id="3.40.50.2300">
    <property type="match status" value="1"/>
</dbReference>
<evidence type="ECO:0000256" key="11">
    <source>
        <dbReference type="ARBA" id="ARBA00023159"/>
    </source>
</evidence>
<dbReference type="InterPro" id="IPR027417">
    <property type="entry name" value="P-loop_NTPase"/>
</dbReference>
<comment type="subcellular location">
    <subcellularLocation>
        <location evidence="1">Cytoplasm</location>
    </subcellularLocation>
</comment>
<dbReference type="RefSeq" id="WP_078692765.1">
    <property type="nucleotide sequence ID" value="NZ_FUWX01000004.1"/>
</dbReference>
<dbReference type="Pfam" id="PF00158">
    <property type="entry name" value="Sigma54_activat"/>
    <property type="match status" value="1"/>
</dbReference>
<feature type="domain" description="Sigma-54 factor interaction" evidence="15">
    <location>
        <begin position="134"/>
        <end position="363"/>
    </location>
</feature>
<keyword evidence="5" id="KW-0597">Phosphoprotein</keyword>
<dbReference type="InterPro" id="IPR009057">
    <property type="entry name" value="Homeodomain-like_sf"/>
</dbReference>
<dbReference type="GO" id="GO:0005737">
    <property type="term" value="C:cytoplasm"/>
    <property type="evidence" value="ECO:0007669"/>
    <property type="project" value="UniProtKB-SubCell"/>
</dbReference>